<dbReference type="InterPro" id="IPR048367">
    <property type="entry name" value="TNP-like_RNaseH_C"/>
</dbReference>
<dbReference type="EMBL" id="VUJU01011915">
    <property type="protein sequence ID" value="KAF0709424.1"/>
    <property type="molecule type" value="Genomic_DNA"/>
</dbReference>
<dbReference type="AlphaFoldDB" id="A0A6G0VTX9"/>
<dbReference type="OrthoDB" id="6621548at2759"/>
<proteinExistence type="predicted"/>
<gene>
    <name evidence="2" type="ORF">FWK35_00037471</name>
</gene>
<comment type="caution">
    <text evidence="2">The sequence shown here is derived from an EMBL/GenBank/DDBJ whole genome shotgun (WGS) entry which is preliminary data.</text>
</comment>
<dbReference type="PANTHER" id="PTHR47577:SF2">
    <property type="entry name" value="THAP DOMAIN CONTAINING 9"/>
    <property type="match status" value="1"/>
</dbReference>
<evidence type="ECO:0000313" key="3">
    <source>
        <dbReference type="Proteomes" id="UP000478052"/>
    </source>
</evidence>
<sequence length="313" mass="35878">MIKLIDGKLILKSQRAIGFLGFLVSFSSLMNLKKYLIDTNKIDFLPLYKLSQDHLEMFFGNIRSQGGYNNNPTARQFKSASKKIMVNSQIKDRGFGNYIVLEDISILNCSSVSNNLINIINDTNVTLNRDIELEPEKYNIEDHGFHLPLSSFSKEVTIYIASFISHKLASKIKCDICVNSLFGIREDFLMSLIDLKNRGGLSYPSNDIIKICILTEKIIKLYYNDIIKLNKLFIQNKTFAHFIDNEGFTSLNSHDNIHTVAAKTSLYYYYYYYRVIIILYYTSRCRPITTDGQYGSIARFGSFGSGHSKDPFI</sequence>
<protein>
    <submittedName>
        <fullName evidence="2">THAP-type domain-containing protein</fullName>
    </submittedName>
</protein>
<organism evidence="2 3">
    <name type="scientific">Aphis craccivora</name>
    <name type="common">Cowpea aphid</name>
    <dbReference type="NCBI Taxonomy" id="307492"/>
    <lineage>
        <taxon>Eukaryota</taxon>
        <taxon>Metazoa</taxon>
        <taxon>Ecdysozoa</taxon>
        <taxon>Arthropoda</taxon>
        <taxon>Hexapoda</taxon>
        <taxon>Insecta</taxon>
        <taxon>Pterygota</taxon>
        <taxon>Neoptera</taxon>
        <taxon>Paraneoptera</taxon>
        <taxon>Hemiptera</taxon>
        <taxon>Sternorrhyncha</taxon>
        <taxon>Aphidomorpha</taxon>
        <taxon>Aphidoidea</taxon>
        <taxon>Aphididae</taxon>
        <taxon>Aphidini</taxon>
        <taxon>Aphis</taxon>
        <taxon>Aphis</taxon>
    </lineage>
</organism>
<dbReference type="Pfam" id="PF21789">
    <property type="entry name" value="TNP-like_RNaseH_C"/>
    <property type="match status" value="1"/>
</dbReference>
<evidence type="ECO:0000259" key="1">
    <source>
        <dbReference type="Pfam" id="PF21789"/>
    </source>
</evidence>
<accession>A0A6G0VTX9</accession>
<name>A0A6G0VTX9_APHCR</name>
<evidence type="ECO:0000313" key="2">
    <source>
        <dbReference type="EMBL" id="KAF0709424.1"/>
    </source>
</evidence>
<dbReference type="Proteomes" id="UP000478052">
    <property type="component" value="Unassembled WGS sequence"/>
</dbReference>
<keyword evidence="3" id="KW-1185">Reference proteome</keyword>
<dbReference type="PANTHER" id="PTHR47577">
    <property type="entry name" value="THAP DOMAIN-CONTAINING PROTEIN 6"/>
    <property type="match status" value="1"/>
</dbReference>
<feature type="domain" description="Transposable element P transposase-like RNase H C-terminal" evidence="1">
    <location>
        <begin position="48"/>
        <end position="80"/>
    </location>
</feature>
<reference evidence="2 3" key="1">
    <citation type="submission" date="2019-08" db="EMBL/GenBank/DDBJ databases">
        <title>Whole genome of Aphis craccivora.</title>
        <authorList>
            <person name="Voronova N.V."/>
            <person name="Shulinski R.S."/>
            <person name="Bandarenka Y.V."/>
            <person name="Zhorov D.G."/>
            <person name="Warner D."/>
        </authorList>
    </citation>
    <scope>NUCLEOTIDE SEQUENCE [LARGE SCALE GENOMIC DNA]</scope>
    <source>
        <strain evidence="2">180601</strain>
        <tissue evidence="2">Whole Body</tissue>
    </source>
</reference>